<evidence type="ECO:0000256" key="4">
    <source>
        <dbReference type="SAM" id="MobiDB-lite"/>
    </source>
</evidence>
<evidence type="ECO:0000256" key="2">
    <source>
        <dbReference type="ARBA" id="ARBA00023125"/>
    </source>
</evidence>
<proteinExistence type="predicted"/>
<dbReference type="PROSITE" id="PS01124">
    <property type="entry name" value="HTH_ARAC_FAMILY_2"/>
    <property type="match status" value="1"/>
</dbReference>
<evidence type="ECO:0000259" key="5">
    <source>
        <dbReference type="PROSITE" id="PS01124"/>
    </source>
</evidence>
<dbReference type="PRINTS" id="PR00032">
    <property type="entry name" value="HTHARAC"/>
</dbReference>
<dbReference type="PANTHER" id="PTHR46796:SF14">
    <property type="entry name" value="TRANSCRIPTIONAL REGULATORY PROTEIN"/>
    <property type="match status" value="1"/>
</dbReference>
<feature type="region of interest" description="Disordered" evidence="4">
    <location>
        <begin position="1"/>
        <end position="20"/>
    </location>
</feature>
<feature type="domain" description="HTH araC/xylS-type" evidence="5">
    <location>
        <begin position="49"/>
        <end position="147"/>
    </location>
</feature>
<evidence type="ECO:0000256" key="1">
    <source>
        <dbReference type="ARBA" id="ARBA00023015"/>
    </source>
</evidence>
<dbReference type="InterPro" id="IPR009057">
    <property type="entry name" value="Homeodomain-like_sf"/>
</dbReference>
<dbReference type="InterPro" id="IPR050204">
    <property type="entry name" value="AraC_XylS_family_regulators"/>
</dbReference>
<keyword evidence="3" id="KW-0804">Transcription</keyword>
<keyword evidence="1" id="KW-0805">Transcription regulation</keyword>
<dbReference type="EMBL" id="QXDC01000002">
    <property type="protein sequence ID" value="RIA45964.1"/>
    <property type="molecule type" value="Genomic_DNA"/>
</dbReference>
<sequence>MLMVHGALPAGKSSLSDDADRQPVDQVLNKMIHTRRNHKGMKLAPWQLKRAQELMFDQMTGVLEVAQIAQGLGMSTAYFTKAFKNTVGIPPYGWHLRQRITRSASLLHDQKLTLSEIAAECGFSDQSHYTKAFRRLTGITPGRWRKKLRAGPVCVEDLIKPN</sequence>
<dbReference type="Pfam" id="PF12833">
    <property type="entry name" value="HTH_18"/>
    <property type="match status" value="1"/>
</dbReference>
<dbReference type="GO" id="GO:0043565">
    <property type="term" value="F:sequence-specific DNA binding"/>
    <property type="evidence" value="ECO:0007669"/>
    <property type="project" value="InterPro"/>
</dbReference>
<keyword evidence="2 6" id="KW-0238">DNA-binding</keyword>
<dbReference type="SMART" id="SM00342">
    <property type="entry name" value="HTH_ARAC"/>
    <property type="match status" value="1"/>
</dbReference>
<dbReference type="GO" id="GO:0003700">
    <property type="term" value="F:DNA-binding transcription factor activity"/>
    <property type="evidence" value="ECO:0007669"/>
    <property type="project" value="InterPro"/>
</dbReference>
<dbReference type="InterPro" id="IPR018062">
    <property type="entry name" value="HTH_AraC-typ_CS"/>
</dbReference>
<evidence type="ECO:0000313" key="6">
    <source>
        <dbReference type="EMBL" id="RIA45964.1"/>
    </source>
</evidence>
<accession>A0A397PIJ8</accession>
<organism evidence="6 7">
    <name type="scientific">Hephaestia caeni</name>
    <dbReference type="NCBI Taxonomy" id="645617"/>
    <lineage>
        <taxon>Bacteria</taxon>
        <taxon>Pseudomonadati</taxon>
        <taxon>Pseudomonadota</taxon>
        <taxon>Alphaproteobacteria</taxon>
        <taxon>Sphingomonadales</taxon>
        <taxon>Sphingomonadaceae</taxon>
        <taxon>Hephaestia</taxon>
    </lineage>
</organism>
<dbReference type="Proteomes" id="UP000266568">
    <property type="component" value="Unassembled WGS sequence"/>
</dbReference>
<evidence type="ECO:0000256" key="3">
    <source>
        <dbReference type="ARBA" id="ARBA00023163"/>
    </source>
</evidence>
<protein>
    <submittedName>
        <fullName evidence="6">AraC-like DNA-binding protein</fullName>
    </submittedName>
</protein>
<dbReference type="InterPro" id="IPR020449">
    <property type="entry name" value="Tscrpt_reg_AraC-type_HTH"/>
</dbReference>
<comment type="caution">
    <text evidence="6">The sequence shown here is derived from an EMBL/GenBank/DDBJ whole genome shotgun (WGS) entry which is preliminary data.</text>
</comment>
<dbReference type="PROSITE" id="PS00041">
    <property type="entry name" value="HTH_ARAC_FAMILY_1"/>
    <property type="match status" value="1"/>
</dbReference>
<dbReference type="InterPro" id="IPR018060">
    <property type="entry name" value="HTH_AraC"/>
</dbReference>
<gene>
    <name evidence="6" type="ORF">DFR49_0493</name>
</gene>
<dbReference type="OrthoDB" id="110167at2"/>
<reference evidence="6 7" key="1">
    <citation type="submission" date="2018-08" db="EMBL/GenBank/DDBJ databases">
        <title>Genomic Encyclopedia of Type Strains, Phase IV (KMG-IV): sequencing the most valuable type-strain genomes for metagenomic binning, comparative biology and taxonomic classification.</title>
        <authorList>
            <person name="Goeker M."/>
        </authorList>
    </citation>
    <scope>NUCLEOTIDE SEQUENCE [LARGE SCALE GENOMIC DNA]</scope>
    <source>
        <strain evidence="6 7">DSM 25527</strain>
    </source>
</reference>
<evidence type="ECO:0000313" key="7">
    <source>
        <dbReference type="Proteomes" id="UP000266568"/>
    </source>
</evidence>
<dbReference type="AlphaFoldDB" id="A0A397PIJ8"/>
<dbReference type="SUPFAM" id="SSF46689">
    <property type="entry name" value="Homeodomain-like"/>
    <property type="match status" value="2"/>
</dbReference>
<dbReference type="Gene3D" id="1.10.10.60">
    <property type="entry name" value="Homeodomain-like"/>
    <property type="match status" value="2"/>
</dbReference>
<name>A0A397PIJ8_9SPHN</name>
<dbReference type="PANTHER" id="PTHR46796">
    <property type="entry name" value="HTH-TYPE TRANSCRIPTIONAL ACTIVATOR RHAS-RELATED"/>
    <property type="match status" value="1"/>
</dbReference>
<keyword evidence="7" id="KW-1185">Reference proteome</keyword>